<feature type="compositionally biased region" description="Polar residues" evidence="1">
    <location>
        <begin position="60"/>
        <end position="82"/>
    </location>
</feature>
<protein>
    <submittedName>
        <fullName evidence="3">Uncharacterized protein</fullName>
    </submittedName>
</protein>
<keyword evidence="2" id="KW-0472">Membrane</keyword>
<organism evidence="3 4">
    <name type="scientific">Fusarium solani</name>
    <name type="common">Filamentous fungus</name>
    <dbReference type="NCBI Taxonomy" id="169388"/>
    <lineage>
        <taxon>Eukaryota</taxon>
        <taxon>Fungi</taxon>
        <taxon>Dikarya</taxon>
        <taxon>Ascomycota</taxon>
        <taxon>Pezizomycotina</taxon>
        <taxon>Sordariomycetes</taxon>
        <taxon>Hypocreomycetidae</taxon>
        <taxon>Hypocreales</taxon>
        <taxon>Nectriaceae</taxon>
        <taxon>Fusarium</taxon>
        <taxon>Fusarium solani species complex</taxon>
    </lineage>
</organism>
<name>A0A9P9JVM6_FUSSL</name>
<keyword evidence="2" id="KW-1133">Transmembrane helix</keyword>
<dbReference type="EMBL" id="JAGTJS010000027">
    <property type="protein sequence ID" value="KAH7234105.1"/>
    <property type="molecule type" value="Genomic_DNA"/>
</dbReference>
<dbReference type="Proteomes" id="UP000736672">
    <property type="component" value="Unassembled WGS sequence"/>
</dbReference>
<feature type="compositionally biased region" description="Basic and acidic residues" evidence="1">
    <location>
        <begin position="108"/>
        <end position="118"/>
    </location>
</feature>
<proteinExistence type="predicted"/>
<evidence type="ECO:0000256" key="2">
    <source>
        <dbReference type="SAM" id="Phobius"/>
    </source>
</evidence>
<evidence type="ECO:0000313" key="4">
    <source>
        <dbReference type="Proteomes" id="UP000736672"/>
    </source>
</evidence>
<keyword evidence="4" id="KW-1185">Reference proteome</keyword>
<accession>A0A9P9JVM6</accession>
<feature type="transmembrane region" description="Helical" evidence="2">
    <location>
        <begin position="296"/>
        <end position="315"/>
    </location>
</feature>
<gene>
    <name evidence="3" type="ORF">B0J15DRAFT_571711</name>
</gene>
<sequence>MAEQVVEQRTRAAIRVESQVGSQRRLTNLPRPLNLGAYTSRDCIVKRRLGRIKRLRPASSHGSTNPKTQLMNNQPPQNSSMTPLKVSVDIVESERAPEVSTPFLPDATETKDPTTSRRIRDSSRNIARLFKQAFQQVWRDLRDAKPKKWYALRWLAFLSALWSCALIVLIVCFALLSAGKFGFEDSSCHPDGEFSPFRNSFNWWALKGTFQITLKVGNFDFATAKIIDVIWDLVVGRGGQTILALISWRAFSDYLAVSIITKPATYTTVWLLRFQTDPSFVSIMSLLHQFVFRRGLASRTAMSFMVAAALLILAFPTVASSMTGYTTVNKAYIEVPETGLIEFSATYPAAYVIHDGSRIGLQDEYLILLGIR</sequence>
<comment type="caution">
    <text evidence="3">The sequence shown here is derived from an EMBL/GenBank/DDBJ whole genome shotgun (WGS) entry which is preliminary data.</text>
</comment>
<dbReference type="OrthoDB" id="3903561at2759"/>
<dbReference type="AlphaFoldDB" id="A0A9P9JVM6"/>
<evidence type="ECO:0000256" key="1">
    <source>
        <dbReference type="SAM" id="MobiDB-lite"/>
    </source>
</evidence>
<reference evidence="3" key="1">
    <citation type="journal article" date="2021" name="Nat. Commun.">
        <title>Genetic determinants of endophytism in the Arabidopsis root mycobiome.</title>
        <authorList>
            <person name="Mesny F."/>
            <person name="Miyauchi S."/>
            <person name="Thiergart T."/>
            <person name="Pickel B."/>
            <person name="Atanasova L."/>
            <person name="Karlsson M."/>
            <person name="Huettel B."/>
            <person name="Barry K.W."/>
            <person name="Haridas S."/>
            <person name="Chen C."/>
            <person name="Bauer D."/>
            <person name="Andreopoulos W."/>
            <person name="Pangilinan J."/>
            <person name="LaButti K."/>
            <person name="Riley R."/>
            <person name="Lipzen A."/>
            <person name="Clum A."/>
            <person name="Drula E."/>
            <person name="Henrissat B."/>
            <person name="Kohler A."/>
            <person name="Grigoriev I.V."/>
            <person name="Martin F.M."/>
            <person name="Hacquard S."/>
        </authorList>
    </citation>
    <scope>NUCLEOTIDE SEQUENCE</scope>
    <source>
        <strain evidence="3">FSSC 5 MPI-SDFR-AT-0091</strain>
    </source>
</reference>
<keyword evidence="2" id="KW-0812">Transmembrane</keyword>
<feature type="region of interest" description="Disordered" evidence="1">
    <location>
        <begin position="95"/>
        <end position="118"/>
    </location>
</feature>
<feature type="transmembrane region" description="Helical" evidence="2">
    <location>
        <begin position="154"/>
        <end position="176"/>
    </location>
</feature>
<feature type="region of interest" description="Disordered" evidence="1">
    <location>
        <begin position="51"/>
        <end position="82"/>
    </location>
</feature>
<evidence type="ECO:0000313" key="3">
    <source>
        <dbReference type="EMBL" id="KAH7234105.1"/>
    </source>
</evidence>